<dbReference type="OrthoDB" id="5519250at2"/>
<comment type="caution">
    <text evidence="2">The sequence shown here is derived from an EMBL/GenBank/DDBJ whole genome shotgun (WGS) entry which is preliminary data.</text>
</comment>
<dbReference type="EMBL" id="QHKO01000003">
    <property type="protein sequence ID" value="RAL22771.1"/>
    <property type="molecule type" value="Genomic_DNA"/>
</dbReference>
<feature type="compositionally biased region" description="Basic and acidic residues" evidence="1">
    <location>
        <begin position="46"/>
        <end position="59"/>
    </location>
</feature>
<name>A0A328C5C6_9DELT</name>
<dbReference type="AlphaFoldDB" id="A0A328C5C6"/>
<accession>A0A328C5C6</accession>
<evidence type="ECO:0000256" key="1">
    <source>
        <dbReference type="SAM" id="MobiDB-lite"/>
    </source>
</evidence>
<protein>
    <submittedName>
        <fullName evidence="2">Uncharacterized protein</fullName>
    </submittedName>
</protein>
<proteinExistence type="predicted"/>
<evidence type="ECO:0000313" key="2">
    <source>
        <dbReference type="EMBL" id="RAL22771.1"/>
    </source>
</evidence>
<keyword evidence="3" id="KW-1185">Reference proteome</keyword>
<sequence>MVFNVRCYKCGAPDVRLVLGGRAIIHARCHSCNTNLLAEVMAMEEEAQKRKQASHRERQITSTSLHPIGAEETEASDTASTSS</sequence>
<gene>
    <name evidence="2" type="ORF">DL240_07680</name>
</gene>
<organism evidence="2 3">
    <name type="scientific">Lujinxingia litoralis</name>
    <dbReference type="NCBI Taxonomy" id="2211119"/>
    <lineage>
        <taxon>Bacteria</taxon>
        <taxon>Deltaproteobacteria</taxon>
        <taxon>Bradymonadales</taxon>
        <taxon>Lujinxingiaceae</taxon>
        <taxon>Lujinxingia</taxon>
    </lineage>
</organism>
<dbReference type="Proteomes" id="UP000249169">
    <property type="component" value="Unassembled WGS sequence"/>
</dbReference>
<reference evidence="2 3" key="1">
    <citation type="submission" date="2018-05" db="EMBL/GenBank/DDBJ databases">
        <title>Lujinxingia marina gen. nov. sp. nov., a new facultative anaerobic member of the class Deltaproteobacteria, and proposal of Lujinxingaceae fam. nov.</title>
        <authorList>
            <person name="Li C.-M."/>
        </authorList>
    </citation>
    <scope>NUCLEOTIDE SEQUENCE [LARGE SCALE GENOMIC DNA]</scope>
    <source>
        <strain evidence="2 3">B210</strain>
    </source>
</reference>
<evidence type="ECO:0000313" key="3">
    <source>
        <dbReference type="Proteomes" id="UP000249169"/>
    </source>
</evidence>
<feature type="region of interest" description="Disordered" evidence="1">
    <location>
        <begin position="45"/>
        <end position="83"/>
    </location>
</feature>
<dbReference type="RefSeq" id="WP_111729299.1">
    <property type="nucleotide sequence ID" value="NZ_QHKO01000003.1"/>
</dbReference>